<name>A0ABP2AS20_SARVE</name>
<organism evidence="3 4">
    <name type="scientific">Sarcina ventriculi</name>
    <name type="common">Clostridium ventriculi</name>
    <dbReference type="NCBI Taxonomy" id="1267"/>
    <lineage>
        <taxon>Bacteria</taxon>
        <taxon>Bacillati</taxon>
        <taxon>Bacillota</taxon>
        <taxon>Clostridia</taxon>
        <taxon>Eubacteriales</taxon>
        <taxon>Clostridiaceae</taxon>
        <taxon>Sarcina</taxon>
    </lineage>
</organism>
<keyword evidence="1" id="KW-0812">Transmembrane</keyword>
<protein>
    <submittedName>
        <fullName evidence="3">Anti-sigma-V factor rsiV</fullName>
    </submittedName>
</protein>
<keyword evidence="4" id="KW-1185">Reference proteome</keyword>
<dbReference type="Gene3D" id="3.30.565.40">
    <property type="entry name" value="Fervidobacterium nodosum Rt17-B1 like"/>
    <property type="match status" value="1"/>
</dbReference>
<keyword evidence="1" id="KW-1133">Transmembrane helix</keyword>
<evidence type="ECO:0000256" key="1">
    <source>
        <dbReference type="SAM" id="Phobius"/>
    </source>
</evidence>
<feature type="domain" description="DUF3298" evidence="2">
    <location>
        <begin position="190"/>
        <end position="270"/>
    </location>
</feature>
<accession>A0ABP2AS20</accession>
<dbReference type="Gene3D" id="3.90.640.20">
    <property type="entry name" value="Heat-shock cognate protein, ATPase"/>
    <property type="match status" value="1"/>
</dbReference>
<dbReference type="EMBL" id="CYZR01000008">
    <property type="protein sequence ID" value="CUO17202.1"/>
    <property type="molecule type" value="Genomic_DNA"/>
</dbReference>
<evidence type="ECO:0000313" key="4">
    <source>
        <dbReference type="Proteomes" id="UP000095488"/>
    </source>
</evidence>
<reference evidence="3 4" key="1">
    <citation type="submission" date="2015-09" db="EMBL/GenBank/DDBJ databases">
        <authorList>
            <consortium name="Pathogen Informatics"/>
            <person name="Wu L."/>
            <person name="Ma J."/>
        </authorList>
    </citation>
    <scope>NUCLEOTIDE SEQUENCE [LARGE SCALE GENOMIC DNA]</scope>
    <source>
        <strain evidence="3 4">2789STDY5834858</strain>
    </source>
</reference>
<evidence type="ECO:0000313" key="3">
    <source>
        <dbReference type="EMBL" id="CUO17202.1"/>
    </source>
</evidence>
<dbReference type="InterPro" id="IPR037126">
    <property type="entry name" value="PdaC/RsiV-like_sf"/>
</dbReference>
<dbReference type="Pfam" id="PF11738">
    <property type="entry name" value="DUF3298"/>
    <property type="match status" value="1"/>
</dbReference>
<feature type="transmembrane region" description="Helical" evidence="1">
    <location>
        <begin position="40"/>
        <end position="59"/>
    </location>
</feature>
<keyword evidence="1" id="KW-0472">Membrane</keyword>
<comment type="caution">
    <text evidence="3">The sequence shown here is derived from an EMBL/GenBank/DDBJ whole genome shotgun (WGS) entry which is preliminary data.</text>
</comment>
<gene>
    <name evidence="3" type="primary">rsiV</name>
    <name evidence="3" type="ORF">ERS852473_02107</name>
</gene>
<sequence>MKNMKEKYEDIRIPNRLDQVVNETIRNFEREKKLNKNMMIMKRLGIGTTAAAMALTLGINTNQVFAENLESIPVVGGIVKVINFQNYTVNDGNKNADINVPNIQGLKNNDLQLSMNNQFIEDGKALYNKIIDSNGKISINSNFKIITDNDKYLTIKVETSEVEASGYNTVKYYTIDKEKQCVLTLEGLFEGTNYVDVISSNIKEQMREQMKNDKNKLYFIDDENIDNSDFEKIDKNQNFYINNNGEIVISFDEYEVAPGYMGVVEFTIPNSVINSIK</sequence>
<dbReference type="InterPro" id="IPR021729">
    <property type="entry name" value="DUF3298"/>
</dbReference>
<proteinExistence type="predicted"/>
<evidence type="ECO:0000259" key="2">
    <source>
        <dbReference type="Pfam" id="PF11738"/>
    </source>
</evidence>
<dbReference type="RefSeq" id="WP_055260101.1">
    <property type="nucleotide sequence ID" value="NZ_BCMV01000009.1"/>
</dbReference>
<dbReference type="Proteomes" id="UP000095488">
    <property type="component" value="Unassembled WGS sequence"/>
</dbReference>